<dbReference type="PROSITE" id="PS50014">
    <property type="entry name" value="BROMODOMAIN_2"/>
    <property type="match status" value="1"/>
</dbReference>
<dbReference type="EMBL" id="JAPFFF010000003">
    <property type="protein sequence ID" value="KAK8893421.1"/>
    <property type="molecule type" value="Genomic_DNA"/>
</dbReference>
<gene>
    <name evidence="5" type="ORF">M9Y10_021841</name>
</gene>
<reference evidence="5 6" key="1">
    <citation type="submission" date="2024-04" db="EMBL/GenBank/DDBJ databases">
        <title>Tritrichomonas musculus Genome.</title>
        <authorList>
            <person name="Alves-Ferreira E."/>
            <person name="Grigg M."/>
            <person name="Lorenzi H."/>
            <person name="Galac M."/>
        </authorList>
    </citation>
    <scope>NUCLEOTIDE SEQUENCE [LARGE SCALE GENOMIC DNA]</scope>
    <source>
        <strain evidence="5 6">EAF2021</strain>
    </source>
</reference>
<dbReference type="PRINTS" id="PR00503">
    <property type="entry name" value="BROMODOMAIN"/>
</dbReference>
<dbReference type="SMART" id="SM00297">
    <property type="entry name" value="BROMO"/>
    <property type="match status" value="1"/>
</dbReference>
<feature type="region of interest" description="Disordered" evidence="3">
    <location>
        <begin position="140"/>
        <end position="220"/>
    </location>
</feature>
<dbReference type="InterPro" id="IPR018359">
    <property type="entry name" value="Bromodomain_CS"/>
</dbReference>
<name>A0ABR2KRN5_9EUKA</name>
<sequence>MPLSLRRKQQCIEIVHKLLSKKISSLFAHPVDPILDGCPDYTKIIKQPMDLGTVERNLRNDSYQNFSAFRDDVELIWTNAITFNGKDELISIFADQLRKWFRHLIKGMSDDEKSDWISKYNSLTKDIEIYSNKLCSEKKPKSYTAQNHPTTGGKRPPGKYPSGKSPQGKYPSGKFPSKVPTKIDTMFTNPYGSDSSPPQSPPPKPKPQPKRAPRPKVTQTEMNEIHFKIMSLTNRETISKIIDLINQCEPQLGITEDSEIDLNELTQSAKVALKKFFKENPQLFQ</sequence>
<accession>A0ABR2KRN5</accession>
<dbReference type="PANTHER" id="PTHR45926">
    <property type="entry name" value="OSJNBA0053K19.4 PROTEIN"/>
    <property type="match status" value="1"/>
</dbReference>
<feature type="compositionally biased region" description="Polar residues" evidence="3">
    <location>
        <begin position="186"/>
        <end position="195"/>
    </location>
</feature>
<evidence type="ECO:0000313" key="6">
    <source>
        <dbReference type="Proteomes" id="UP001470230"/>
    </source>
</evidence>
<dbReference type="Pfam" id="PF00439">
    <property type="entry name" value="Bromodomain"/>
    <property type="match status" value="1"/>
</dbReference>
<dbReference type="PROSITE" id="PS00633">
    <property type="entry name" value="BROMODOMAIN_1"/>
    <property type="match status" value="1"/>
</dbReference>
<protein>
    <recommendedName>
        <fullName evidence="4">Bromo domain-containing protein</fullName>
    </recommendedName>
</protein>
<keyword evidence="6" id="KW-1185">Reference proteome</keyword>
<dbReference type="Gene3D" id="1.20.920.10">
    <property type="entry name" value="Bromodomain-like"/>
    <property type="match status" value="1"/>
</dbReference>
<dbReference type="InterPro" id="IPR036427">
    <property type="entry name" value="Bromodomain-like_sf"/>
</dbReference>
<evidence type="ECO:0000259" key="4">
    <source>
        <dbReference type="PROSITE" id="PS50014"/>
    </source>
</evidence>
<dbReference type="CDD" id="cd04369">
    <property type="entry name" value="Bromodomain"/>
    <property type="match status" value="1"/>
</dbReference>
<evidence type="ECO:0000256" key="2">
    <source>
        <dbReference type="PROSITE-ProRule" id="PRU00035"/>
    </source>
</evidence>
<keyword evidence="1 2" id="KW-0103">Bromodomain</keyword>
<comment type="caution">
    <text evidence="5">The sequence shown here is derived from an EMBL/GenBank/DDBJ whole genome shotgun (WGS) entry which is preliminary data.</text>
</comment>
<evidence type="ECO:0000313" key="5">
    <source>
        <dbReference type="EMBL" id="KAK8893421.1"/>
    </source>
</evidence>
<evidence type="ECO:0000256" key="3">
    <source>
        <dbReference type="SAM" id="MobiDB-lite"/>
    </source>
</evidence>
<dbReference type="Proteomes" id="UP001470230">
    <property type="component" value="Unassembled WGS sequence"/>
</dbReference>
<proteinExistence type="predicted"/>
<evidence type="ECO:0000256" key="1">
    <source>
        <dbReference type="ARBA" id="ARBA00023117"/>
    </source>
</evidence>
<feature type="domain" description="Bromo" evidence="4">
    <location>
        <begin position="19"/>
        <end position="91"/>
    </location>
</feature>
<organism evidence="5 6">
    <name type="scientific">Tritrichomonas musculus</name>
    <dbReference type="NCBI Taxonomy" id="1915356"/>
    <lineage>
        <taxon>Eukaryota</taxon>
        <taxon>Metamonada</taxon>
        <taxon>Parabasalia</taxon>
        <taxon>Tritrichomonadida</taxon>
        <taxon>Tritrichomonadidae</taxon>
        <taxon>Tritrichomonas</taxon>
    </lineage>
</organism>
<dbReference type="SUPFAM" id="SSF47370">
    <property type="entry name" value="Bromodomain"/>
    <property type="match status" value="1"/>
</dbReference>
<dbReference type="InterPro" id="IPR001487">
    <property type="entry name" value="Bromodomain"/>
</dbReference>